<name>A0A2M8GMJ0_9BACT</name>
<dbReference type="AlphaFoldDB" id="A0A2M8GMJ0"/>
<sequence length="138" mass="15965">MQNYNSKLRIYVFGNLLVKEDSSSLKLLPELQKKFPKIEFIVVDPNENFPPAGEKDLIILDTVLGIKEPMILNLDNFQKQGKTPVSPHDYDLLFHLLLLKKIRKLNKVRIISIPIKRRGTQSYFRKITTFLGSSIPSR</sequence>
<accession>A0A2M8GMJ0</accession>
<evidence type="ECO:0000313" key="2">
    <source>
        <dbReference type="Proteomes" id="UP000229370"/>
    </source>
</evidence>
<comment type="caution">
    <text evidence="1">The sequence shown here is derived from an EMBL/GenBank/DDBJ whole genome shotgun (WGS) entry which is preliminary data.</text>
</comment>
<dbReference type="Gene3D" id="3.40.50.1450">
    <property type="entry name" value="HybD-like"/>
    <property type="match status" value="1"/>
</dbReference>
<proteinExistence type="predicted"/>
<dbReference type="Proteomes" id="UP000229370">
    <property type="component" value="Unassembled WGS sequence"/>
</dbReference>
<dbReference type="InterPro" id="IPR023430">
    <property type="entry name" value="Pept_HybD-like_dom_sf"/>
</dbReference>
<evidence type="ECO:0008006" key="3">
    <source>
        <dbReference type="Google" id="ProtNLM"/>
    </source>
</evidence>
<reference evidence="2" key="1">
    <citation type="submission" date="2017-09" db="EMBL/GenBank/DDBJ databases">
        <title>Depth-based differentiation of microbial function through sediment-hosted aquifers and enrichment of novel symbionts in the deep terrestrial subsurface.</title>
        <authorList>
            <person name="Probst A.J."/>
            <person name="Ladd B."/>
            <person name="Jarett J.K."/>
            <person name="Geller-Mcgrath D.E."/>
            <person name="Sieber C.M.K."/>
            <person name="Emerson J.B."/>
            <person name="Anantharaman K."/>
            <person name="Thomas B.C."/>
            <person name="Malmstrom R."/>
            <person name="Stieglmeier M."/>
            <person name="Klingl A."/>
            <person name="Woyke T."/>
            <person name="Ryan C.M."/>
            <person name="Banfield J.F."/>
        </authorList>
    </citation>
    <scope>NUCLEOTIDE SEQUENCE [LARGE SCALE GENOMIC DNA]</scope>
</reference>
<dbReference type="EMBL" id="PFQK01000052">
    <property type="protein sequence ID" value="PJC81761.1"/>
    <property type="molecule type" value="Genomic_DNA"/>
</dbReference>
<gene>
    <name evidence="1" type="ORF">CO007_03055</name>
</gene>
<evidence type="ECO:0000313" key="1">
    <source>
        <dbReference type="EMBL" id="PJC81761.1"/>
    </source>
</evidence>
<dbReference type="SUPFAM" id="SSF53163">
    <property type="entry name" value="HybD-like"/>
    <property type="match status" value="1"/>
</dbReference>
<organism evidence="1 2">
    <name type="scientific">Candidatus Roizmanbacteria bacterium CG_4_8_14_3_um_filter_36_10</name>
    <dbReference type="NCBI Taxonomy" id="1974834"/>
    <lineage>
        <taxon>Bacteria</taxon>
        <taxon>Candidatus Roizmaniibacteriota</taxon>
    </lineage>
</organism>
<protein>
    <recommendedName>
        <fullName evidence="3">Hydrogenase maturation protease</fullName>
    </recommendedName>
</protein>